<evidence type="ECO:0000256" key="10">
    <source>
        <dbReference type="ARBA" id="ARBA00022989"/>
    </source>
</evidence>
<keyword evidence="8" id="KW-0812">Transmembrane</keyword>
<dbReference type="GO" id="GO:0005576">
    <property type="term" value="C:extracellular region"/>
    <property type="evidence" value="ECO:0007669"/>
    <property type="project" value="UniProtKB-SubCell"/>
</dbReference>
<dbReference type="PANTHER" id="PTHR46059">
    <property type="entry name" value="BETA-GALACTOSIDE ALPHA-2,6-SIALYLTRANSFERASE"/>
    <property type="match status" value="1"/>
</dbReference>
<evidence type="ECO:0000256" key="19">
    <source>
        <dbReference type="ARBA" id="ARBA00076676"/>
    </source>
</evidence>
<dbReference type="GO" id="GO:0003835">
    <property type="term" value="F:beta-galactoside alpha-2,6-sialyltransferase activity"/>
    <property type="evidence" value="ECO:0007669"/>
    <property type="project" value="UniProtKB-EC"/>
</dbReference>
<reference evidence="21" key="1">
    <citation type="submission" date="2016-05" db="EMBL/GenBank/DDBJ databases">
        <authorList>
            <person name="Lavstsen T."/>
            <person name="Jespersen J.S."/>
        </authorList>
    </citation>
    <scope>NUCLEOTIDE SEQUENCE</scope>
    <source>
        <tissue evidence="21">Brain</tissue>
    </source>
</reference>
<dbReference type="Pfam" id="PF00777">
    <property type="entry name" value="Glyco_transf_29"/>
    <property type="match status" value="1"/>
</dbReference>
<evidence type="ECO:0000313" key="21">
    <source>
        <dbReference type="EMBL" id="SBQ72002.1"/>
    </source>
</evidence>
<evidence type="ECO:0000256" key="11">
    <source>
        <dbReference type="ARBA" id="ARBA00023034"/>
    </source>
</evidence>
<dbReference type="InterPro" id="IPR038578">
    <property type="entry name" value="GT29-like_sf"/>
</dbReference>
<sequence length="500" mass="55977">MTAYTMDYKISAAAMDRVSLLWRLRRRARRGAVCLAFFCVSMALLYAICAENSVPVTDAIFGVRARTRAQPRAHSVVKVLRGGAKSMYVDPQKLPGVIPGDPHRPIPVLSSQNHTLADLGPPSKQMRAREPSGFLAYLLPRPFRRALESLFGGHRKGELSGRKDVEFFGPHGLLGEVWNEDMSSSMLGSRMKKVVQNYQAMNKYGVKVSGPGGVSGRPKLSGPELLCQLKEKVEVTTLTSDLQPFSVLPWASQLPLKQLTSDLGPYRSCAVVSSAGSLRNSGLGKEIDSHDAVLRFNAALTSGFEKDVGSKTTIRLVNSQVMASDDNHFLSSSLYSSGVLVAWDPAPFSSDLTQWFNRTDYPIFTQYQRYRRLHPQQPFYILHPRFEWQVWQRIQDNMAEPIQKNPPSSGFLGTVLMMSLCEVVHVYEFLPSRRKTELCHYYQRFYDAACTLGAYHPLLYEKNLVKRMNQGSNREIYISGRVTLPGFSTINCTAEGVPDH</sequence>
<evidence type="ECO:0000256" key="20">
    <source>
        <dbReference type="ARBA" id="ARBA00080062"/>
    </source>
</evidence>
<dbReference type="EMBL" id="HAEC01003925">
    <property type="protein sequence ID" value="SBQ72002.1"/>
    <property type="molecule type" value="Transcribed_RNA"/>
</dbReference>
<evidence type="ECO:0000256" key="18">
    <source>
        <dbReference type="ARBA" id="ARBA00076526"/>
    </source>
</evidence>
<evidence type="ECO:0000256" key="1">
    <source>
        <dbReference type="ARBA" id="ARBA00004447"/>
    </source>
</evidence>
<protein>
    <recommendedName>
        <fullName evidence="17">Beta-galactoside alpha-2,6-sialyltransferase 1</fullName>
        <ecNumber evidence="16">2.4.3.1</ecNumber>
    </recommendedName>
    <alternativeName>
        <fullName evidence="20">CMP-N-acetylneuraminate-beta-galactosamide-alpha-2,6-sialyltransferase 1</fullName>
    </alternativeName>
    <alternativeName>
        <fullName evidence="19">ST6Gal I</fullName>
    </alternativeName>
    <alternativeName>
        <fullName evidence="18">Sialyltransferase 1</fullName>
    </alternativeName>
</protein>
<proteinExistence type="inferred from homology"/>
<evidence type="ECO:0000256" key="6">
    <source>
        <dbReference type="ARBA" id="ARBA00022676"/>
    </source>
</evidence>
<organism evidence="21">
    <name type="scientific">Nothobranchius korthausae</name>
    <dbReference type="NCBI Taxonomy" id="1143690"/>
    <lineage>
        <taxon>Eukaryota</taxon>
        <taxon>Metazoa</taxon>
        <taxon>Chordata</taxon>
        <taxon>Craniata</taxon>
        <taxon>Vertebrata</taxon>
        <taxon>Euteleostomi</taxon>
        <taxon>Actinopterygii</taxon>
        <taxon>Neopterygii</taxon>
        <taxon>Teleostei</taxon>
        <taxon>Neoteleostei</taxon>
        <taxon>Acanthomorphata</taxon>
        <taxon>Ovalentaria</taxon>
        <taxon>Atherinomorphae</taxon>
        <taxon>Cyprinodontiformes</taxon>
        <taxon>Nothobranchiidae</taxon>
        <taxon>Nothobranchius</taxon>
    </lineage>
</organism>
<evidence type="ECO:0000256" key="16">
    <source>
        <dbReference type="ARBA" id="ARBA00034329"/>
    </source>
</evidence>
<evidence type="ECO:0000256" key="4">
    <source>
        <dbReference type="ARBA" id="ARBA00006003"/>
    </source>
</evidence>
<evidence type="ECO:0000256" key="5">
    <source>
        <dbReference type="ARBA" id="ARBA00022525"/>
    </source>
</evidence>
<keyword evidence="5" id="KW-0964">Secreted</keyword>
<dbReference type="FunFam" id="3.90.1480.20:FF:000012">
    <property type="entry name" value="ST6 beta-galactoside alpha-2,6-sialyltransferase 1"/>
    <property type="match status" value="1"/>
</dbReference>
<dbReference type="GO" id="GO:0018279">
    <property type="term" value="P:protein N-linked glycosylation via asparagine"/>
    <property type="evidence" value="ECO:0007669"/>
    <property type="project" value="TreeGrafter"/>
</dbReference>
<keyword evidence="7" id="KW-0808">Transferase</keyword>
<reference evidence="21" key="2">
    <citation type="submission" date="2016-06" db="EMBL/GenBank/DDBJ databases">
        <title>The genome of a short-lived fish provides insights into sex chromosome evolution and the genetic control of aging.</title>
        <authorList>
            <person name="Reichwald K."/>
            <person name="Felder M."/>
            <person name="Petzold A."/>
            <person name="Koch P."/>
            <person name="Groth M."/>
            <person name="Platzer M."/>
        </authorList>
    </citation>
    <scope>NUCLEOTIDE SEQUENCE</scope>
    <source>
        <tissue evidence="21">Brain</tissue>
    </source>
</reference>
<evidence type="ECO:0000256" key="3">
    <source>
        <dbReference type="ARBA" id="ARBA00004922"/>
    </source>
</evidence>
<keyword evidence="14" id="KW-0325">Glycoprotein</keyword>
<comment type="similarity">
    <text evidence="4">Belongs to the glycosyltransferase 29 family.</text>
</comment>
<keyword evidence="6" id="KW-0328">Glycosyltransferase</keyword>
<evidence type="ECO:0000256" key="15">
    <source>
        <dbReference type="ARBA" id="ARBA00034249"/>
    </source>
</evidence>
<evidence type="ECO:0000256" key="9">
    <source>
        <dbReference type="ARBA" id="ARBA00022968"/>
    </source>
</evidence>
<name>A0A1A8GLG9_9TELE</name>
<evidence type="ECO:0000256" key="8">
    <source>
        <dbReference type="ARBA" id="ARBA00022692"/>
    </source>
</evidence>
<dbReference type="EMBL" id="HAEB01018335">
    <property type="protein sequence ID" value="SBQ64862.1"/>
    <property type="molecule type" value="Transcribed_RNA"/>
</dbReference>
<gene>
    <name evidence="21" type="primary">ST6GAL1</name>
</gene>
<dbReference type="EC" id="2.4.3.1" evidence="16"/>
<dbReference type="GO" id="GO:0097503">
    <property type="term" value="P:sialylation"/>
    <property type="evidence" value="ECO:0007669"/>
    <property type="project" value="TreeGrafter"/>
</dbReference>
<keyword evidence="11" id="KW-0333">Golgi apparatus</keyword>
<evidence type="ECO:0000256" key="2">
    <source>
        <dbReference type="ARBA" id="ARBA00004613"/>
    </source>
</evidence>
<keyword evidence="13" id="KW-1015">Disulfide bond</keyword>
<keyword evidence="12" id="KW-0472">Membrane</keyword>
<dbReference type="AlphaFoldDB" id="A0A1A8GLG9"/>
<evidence type="ECO:0000256" key="12">
    <source>
        <dbReference type="ARBA" id="ARBA00023136"/>
    </source>
</evidence>
<evidence type="ECO:0000256" key="14">
    <source>
        <dbReference type="ARBA" id="ARBA00023180"/>
    </source>
</evidence>
<dbReference type="Gene3D" id="3.90.1480.20">
    <property type="entry name" value="Glycosyl transferase family 29"/>
    <property type="match status" value="1"/>
</dbReference>
<evidence type="ECO:0000256" key="13">
    <source>
        <dbReference type="ARBA" id="ARBA00023157"/>
    </source>
</evidence>
<evidence type="ECO:0000256" key="7">
    <source>
        <dbReference type="ARBA" id="ARBA00022679"/>
    </source>
</evidence>
<keyword evidence="9" id="KW-0735">Signal-anchor</keyword>
<comment type="catalytic activity">
    <reaction evidence="15">
        <text>a beta-D-galactoside + CMP-N-acetyl-beta-neuraminate = an N-acetyl-alpha-neuraminyl-(2-&gt;6)-beta-D-galactosyl derivative + CMP + H(+)</text>
        <dbReference type="Rhea" id="RHEA:52104"/>
        <dbReference type="ChEBI" id="CHEBI:15378"/>
        <dbReference type="ChEBI" id="CHEBI:28034"/>
        <dbReference type="ChEBI" id="CHEBI:57812"/>
        <dbReference type="ChEBI" id="CHEBI:60377"/>
        <dbReference type="ChEBI" id="CHEBI:136398"/>
        <dbReference type="EC" id="2.4.3.1"/>
    </reaction>
</comment>
<dbReference type="PANTHER" id="PTHR46059:SF2">
    <property type="entry name" value="BETA-GALACTOSIDE ALPHA-2,6-SIALYLTRANSFERASE 1"/>
    <property type="match status" value="1"/>
</dbReference>
<comment type="pathway">
    <text evidence="3">Protein modification; protein glycosylation.</text>
</comment>
<keyword evidence="10" id="KW-1133">Transmembrane helix</keyword>
<evidence type="ECO:0000256" key="17">
    <source>
        <dbReference type="ARBA" id="ARBA00069321"/>
    </source>
</evidence>
<comment type="subcellular location">
    <subcellularLocation>
        <location evidence="1">Golgi apparatus</location>
        <location evidence="1">Golgi stack membrane</location>
        <topology evidence="1">Single-pass type II membrane protein</topology>
    </subcellularLocation>
    <subcellularLocation>
        <location evidence="2">Secreted</location>
    </subcellularLocation>
</comment>
<accession>A0A1A8GLG9</accession>
<dbReference type="InterPro" id="IPR001675">
    <property type="entry name" value="Glyco_trans_29"/>
</dbReference>
<dbReference type="GO" id="GO:0032580">
    <property type="term" value="C:Golgi cisterna membrane"/>
    <property type="evidence" value="ECO:0007669"/>
    <property type="project" value="UniProtKB-SubCell"/>
</dbReference>